<evidence type="ECO:0000313" key="2">
    <source>
        <dbReference type="Proteomes" id="UP000516314"/>
    </source>
</evidence>
<organism evidence="1 2">
    <name type="scientific">Arabidopsis thaliana</name>
    <name type="common">Mouse-ear cress</name>
    <dbReference type="NCBI Taxonomy" id="3702"/>
    <lineage>
        <taxon>Eukaryota</taxon>
        <taxon>Viridiplantae</taxon>
        <taxon>Streptophyta</taxon>
        <taxon>Embryophyta</taxon>
        <taxon>Tracheophyta</taxon>
        <taxon>Spermatophyta</taxon>
        <taxon>Magnoliopsida</taxon>
        <taxon>eudicotyledons</taxon>
        <taxon>Gunneridae</taxon>
        <taxon>Pentapetalae</taxon>
        <taxon>rosids</taxon>
        <taxon>malvids</taxon>
        <taxon>Brassicales</taxon>
        <taxon>Brassicaceae</taxon>
        <taxon>Camelineae</taxon>
        <taxon>Arabidopsis</taxon>
    </lineage>
</organism>
<reference evidence="1 2" key="1">
    <citation type="submission" date="2020-09" db="EMBL/GenBank/DDBJ databases">
        <authorList>
            <person name="Ashkenazy H."/>
        </authorList>
    </citation>
    <scope>NUCLEOTIDE SEQUENCE [LARGE SCALE GENOMIC DNA]</scope>
    <source>
        <strain evidence="2">cv. Cdm-0</strain>
    </source>
</reference>
<proteinExistence type="predicted"/>
<dbReference type="AlphaFoldDB" id="A0A7G2EQY5"/>
<dbReference type="Proteomes" id="UP000516314">
    <property type="component" value="Chromosome 3"/>
</dbReference>
<name>A0A7G2EQY5_ARATH</name>
<accession>A0A7G2EQY5</accession>
<sequence>MVVPDPPWLKISPIWSNLRSHLLHPELGSVVAPSTDLDFVVVQAMEKSYTDSVMGGPRVKCAPPIGIGLRSTTGSKANDILPLSFSGV</sequence>
<gene>
    <name evidence="1" type="ORF">AT9943_LOCUS12517</name>
</gene>
<protein>
    <submittedName>
        <fullName evidence="1">(thale cress) hypothetical protein</fullName>
    </submittedName>
</protein>
<dbReference type="EMBL" id="LR881468">
    <property type="protein sequence ID" value="CAD5324634.1"/>
    <property type="molecule type" value="Genomic_DNA"/>
</dbReference>
<evidence type="ECO:0000313" key="1">
    <source>
        <dbReference type="EMBL" id="CAD5324634.1"/>
    </source>
</evidence>